<dbReference type="SUPFAM" id="SSF49899">
    <property type="entry name" value="Concanavalin A-like lectins/glucanases"/>
    <property type="match status" value="1"/>
</dbReference>
<dbReference type="Gene3D" id="2.60.120.200">
    <property type="match status" value="1"/>
</dbReference>
<dbReference type="OrthoDB" id="279982at2"/>
<feature type="domain" description="Clostridium neurotoxin receptor binding N-terminal" evidence="1">
    <location>
        <begin position="309"/>
        <end position="442"/>
    </location>
</feature>
<proteinExistence type="predicted"/>
<dbReference type="GO" id="GO:0004553">
    <property type="term" value="F:hydrolase activity, hydrolyzing O-glycosyl compounds"/>
    <property type="evidence" value="ECO:0007669"/>
    <property type="project" value="UniProtKB-ARBA"/>
</dbReference>
<name>A0A1G9ZGT4_9SPHI</name>
<dbReference type="InterPro" id="IPR013320">
    <property type="entry name" value="ConA-like_dom_sf"/>
</dbReference>
<dbReference type="InterPro" id="IPR012928">
    <property type="entry name" value="Toxin_rcpt-bd_N"/>
</dbReference>
<dbReference type="Pfam" id="PF07953">
    <property type="entry name" value="Toxin_R_bind_N"/>
    <property type="match status" value="1"/>
</dbReference>
<dbReference type="SUPFAM" id="SSF53649">
    <property type="entry name" value="Alkaline phosphatase-like"/>
    <property type="match status" value="1"/>
</dbReference>
<accession>A0A1G9ZGT4</accession>
<dbReference type="Proteomes" id="UP000183200">
    <property type="component" value="Unassembled WGS sequence"/>
</dbReference>
<dbReference type="EMBL" id="FNGY01000006">
    <property type="protein sequence ID" value="SDN19683.1"/>
    <property type="molecule type" value="Genomic_DNA"/>
</dbReference>
<evidence type="ECO:0000313" key="3">
    <source>
        <dbReference type="Proteomes" id="UP000183200"/>
    </source>
</evidence>
<evidence type="ECO:0000259" key="1">
    <source>
        <dbReference type="Pfam" id="PF07953"/>
    </source>
</evidence>
<dbReference type="AlphaFoldDB" id="A0A1G9ZGT4"/>
<sequence length="550" mass="59072">MRKVNRIQPILLLILCFAGVISSCKRDSSTDSPGTDVSPKARKVLFIGIDGLVWRTLTAANAPTLKALMDSSWTSTNALAETPTWSANGWAALLTGTGVAKHKANENSFANADFATYPSFFHALKTALPTARTGAIVTWGPINDKIIATNDISFKIKGADDNQTEASLINELSTNNPDVLFSHFDDVDHAGHAYNFKPETPEYVAAVTLTDKRVERIIKALKARSNYKNEDWLIVVATDHGGDNSHGGSSYKEQNAFIILNNKAISPTVVAGEPEVTIETKPNRINTLNFQKDVYAELPALSALDLSAAGSFTLEFRVRATAVNSDPVIMGNKNWASGRNKGIIISNNGGTIRANFGDGTTNRLDVDGVDLRDQNWHHVAIVVNRTLQKVTMYDGGIPVAQGDISKVGDLQSGTTFKIAQDGTGVYNPNFTGNIAGIRVFKTAVGETAISNYAFMDLNDSHPNKNDLLIYAKGNDGTGIVYAGSLGLPGLTIKTNNGLAATWGYIAAAVFIKKTTNLKGAPHLYSVAPTILKFLGIVIPATYDGQPLINF</sequence>
<dbReference type="Pfam" id="PF01663">
    <property type="entry name" value="Phosphodiest"/>
    <property type="match status" value="1"/>
</dbReference>
<keyword evidence="3" id="KW-1185">Reference proteome</keyword>
<protein>
    <submittedName>
        <fullName evidence="2">Type I phosphodiesterase / nucleotide pyrophosphatase</fullName>
    </submittedName>
</protein>
<reference evidence="3" key="1">
    <citation type="submission" date="2016-10" db="EMBL/GenBank/DDBJ databases">
        <authorList>
            <person name="Varghese N."/>
            <person name="Submissions S."/>
        </authorList>
    </citation>
    <scope>NUCLEOTIDE SEQUENCE [LARGE SCALE GENOMIC DNA]</scope>
    <source>
        <strain evidence="3">DSM 19110</strain>
    </source>
</reference>
<evidence type="ECO:0000313" key="2">
    <source>
        <dbReference type="EMBL" id="SDN19683.1"/>
    </source>
</evidence>
<organism evidence="2 3">
    <name type="scientific">Pedobacter steynii</name>
    <dbReference type="NCBI Taxonomy" id="430522"/>
    <lineage>
        <taxon>Bacteria</taxon>
        <taxon>Pseudomonadati</taxon>
        <taxon>Bacteroidota</taxon>
        <taxon>Sphingobacteriia</taxon>
        <taxon>Sphingobacteriales</taxon>
        <taxon>Sphingobacteriaceae</taxon>
        <taxon>Pedobacter</taxon>
    </lineage>
</organism>
<dbReference type="RefSeq" id="WP_074609869.1">
    <property type="nucleotide sequence ID" value="NZ_FNGY01000006.1"/>
</dbReference>
<dbReference type="Gene3D" id="3.40.720.10">
    <property type="entry name" value="Alkaline Phosphatase, subunit A"/>
    <property type="match status" value="1"/>
</dbReference>
<dbReference type="CDD" id="cd00016">
    <property type="entry name" value="ALP_like"/>
    <property type="match status" value="1"/>
</dbReference>
<dbReference type="PANTHER" id="PTHR10151:SF120">
    <property type="entry name" value="BIS(5'-ADENOSYL)-TRIPHOSPHATASE"/>
    <property type="match status" value="1"/>
</dbReference>
<gene>
    <name evidence="2" type="ORF">SAMN05421820_106445</name>
</gene>
<dbReference type="PROSITE" id="PS51257">
    <property type="entry name" value="PROKAR_LIPOPROTEIN"/>
    <property type="match status" value="1"/>
</dbReference>
<dbReference type="InterPro" id="IPR017850">
    <property type="entry name" value="Alkaline_phosphatase_core_sf"/>
</dbReference>
<dbReference type="GO" id="GO:0005975">
    <property type="term" value="P:carbohydrate metabolic process"/>
    <property type="evidence" value="ECO:0007669"/>
    <property type="project" value="UniProtKB-ARBA"/>
</dbReference>
<dbReference type="PANTHER" id="PTHR10151">
    <property type="entry name" value="ECTONUCLEOTIDE PYROPHOSPHATASE/PHOSPHODIESTERASE"/>
    <property type="match status" value="1"/>
</dbReference>
<dbReference type="InterPro" id="IPR002591">
    <property type="entry name" value="Phosphodiest/P_Trfase"/>
</dbReference>